<evidence type="ECO:0000313" key="2">
    <source>
        <dbReference type="EMBL" id="ACL58974.1"/>
    </source>
</evidence>
<keyword evidence="3" id="KW-1185">Reference proteome</keyword>
<dbReference type="STRING" id="460265.Mnod_4095"/>
<proteinExistence type="predicted"/>
<dbReference type="KEGG" id="mno:Mnod_4095"/>
<sequence>MTSFVYFRPPDFTPPETGRPAPTDGRAGGQR</sequence>
<name>B8ITQ8_METNO</name>
<feature type="region of interest" description="Disordered" evidence="1">
    <location>
        <begin position="1"/>
        <end position="31"/>
    </location>
</feature>
<dbReference type="AlphaFoldDB" id="B8ITQ8"/>
<reference evidence="2 3" key="1">
    <citation type="submission" date="2009-01" db="EMBL/GenBank/DDBJ databases">
        <title>Complete sequence of chromosome of Methylobacterium nodulans ORS 2060.</title>
        <authorList>
            <consortium name="US DOE Joint Genome Institute"/>
            <person name="Lucas S."/>
            <person name="Copeland A."/>
            <person name="Lapidus A."/>
            <person name="Glavina del Rio T."/>
            <person name="Dalin E."/>
            <person name="Tice H."/>
            <person name="Bruce D."/>
            <person name="Goodwin L."/>
            <person name="Pitluck S."/>
            <person name="Sims D."/>
            <person name="Brettin T."/>
            <person name="Detter J.C."/>
            <person name="Han C."/>
            <person name="Larimer F."/>
            <person name="Land M."/>
            <person name="Hauser L."/>
            <person name="Kyrpides N."/>
            <person name="Ivanova N."/>
            <person name="Marx C.J."/>
            <person name="Richardson P."/>
        </authorList>
    </citation>
    <scope>NUCLEOTIDE SEQUENCE [LARGE SCALE GENOMIC DNA]</scope>
    <source>
        <strain evidence="3">LMG 21967 / CNCM I-2342 / ORS 2060</strain>
    </source>
</reference>
<dbReference type="HOGENOM" id="CLU_3397408_0_0_5"/>
<gene>
    <name evidence="2" type="ordered locus">Mnod_4095</name>
</gene>
<accession>B8ITQ8</accession>
<dbReference type="EMBL" id="CP001349">
    <property type="protein sequence ID" value="ACL58974.1"/>
    <property type="molecule type" value="Genomic_DNA"/>
</dbReference>
<protein>
    <submittedName>
        <fullName evidence="2">Uncharacterized protein</fullName>
    </submittedName>
</protein>
<dbReference type="Proteomes" id="UP000008207">
    <property type="component" value="Chromosome"/>
</dbReference>
<organism evidence="2 3">
    <name type="scientific">Methylobacterium nodulans (strain LMG 21967 / CNCM I-2342 / ORS 2060)</name>
    <dbReference type="NCBI Taxonomy" id="460265"/>
    <lineage>
        <taxon>Bacteria</taxon>
        <taxon>Pseudomonadati</taxon>
        <taxon>Pseudomonadota</taxon>
        <taxon>Alphaproteobacteria</taxon>
        <taxon>Hyphomicrobiales</taxon>
        <taxon>Methylobacteriaceae</taxon>
        <taxon>Methylobacterium</taxon>
    </lineage>
</organism>
<evidence type="ECO:0000256" key="1">
    <source>
        <dbReference type="SAM" id="MobiDB-lite"/>
    </source>
</evidence>
<evidence type="ECO:0000313" key="3">
    <source>
        <dbReference type="Proteomes" id="UP000008207"/>
    </source>
</evidence>